<keyword evidence="2" id="KW-1185">Reference proteome</keyword>
<name>A0A9P9Y2G3_9HYPO</name>
<dbReference type="EMBL" id="JAGIXG020000013">
    <property type="protein sequence ID" value="KAI6782383.1"/>
    <property type="molecule type" value="Genomic_DNA"/>
</dbReference>
<dbReference type="OrthoDB" id="10617730at2759"/>
<sequence length="155" mass="17423">MLREKPDWVHVEAILIEEPMLDDLLRSRIPIPAHFRPSMPVHSWMQIGVDYEIEPQIELPLPRSPMSAYLGRAVQLAKLNLAADTLGNLQHGPPVSTVIIPFMVAADPGLLCEDDMELDDSNDPSAFDWLDESTWTSAANPRPPGRETKLIMLNY</sequence>
<accession>A0A9P9Y2G3</accession>
<proteinExistence type="predicted"/>
<evidence type="ECO:0000313" key="2">
    <source>
        <dbReference type="Proteomes" id="UP001055219"/>
    </source>
</evidence>
<dbReference type="AlphaFoldDB" id="A0A9P9Y2G3"/>
<dbReference type="Proteomes" id="UP001055219">
    <property type="component" value="Unassembled WGS sequence"/>
</dbReference>
<reference evidence="1" key="2">
    <citation type="submission" date="2022-07" db="EMBL/GenBank/DDBJ databases">
        <authorList>
            <person name="Goncalves M.F.M."/>
            <person name="Hilario S."/>
            <person name="Van De Peer Y."/>
            <person name="Esteves A.C."/>
            <person name="Alves A."/>
        </authorList>
    </citation>
    <scope>NUCLEOTIDE SEQUENCE</scope>
    <source>
        <strain evidence="1">MUM 19.33</strain>
    </source>
</reference>
<evidence type="ECO:0000313" key="1">
    <source>
        <dbReference type="EMBL" id="KAI6782383.1"/>
    </source>
</evidence>
<protein>
    <submittedName>
        <fullName evidence="1">Uncharacterized protein</fullName>
    </submittedName>
</protein>
<comment type="caution">
    <text evidence="1">The sequence shown here is derived from an EMBL/GenBank/DDBJ whole genome shotgun (WGS) entry which is preliminary data.</text>
</comment>
<dbReference type="RefSeq" id="XP_051363239.1">
    <property type="nucleotide sequence ID" value="XM_051505196.1"/>
</dbReference>
<gene>
    <name evidence="1" type="ORF">J7T54_001240</name>
</gene>
<organism evidence="1 2">
    <name type="scientific">Emericellopsis cladophorae</name>
    <dbReference type="NCBI Taxonomy" id="2686198"/>
    <lineage>
        <taxon>Eukaryota</taxon>
        <taxon>Fungi</taxon>
        <taxon>Dikarya</taxon>
        <taxon>Ascomycota</taxon>
        <taxon>Pezizomycotina</taxon>
        <taxon>Sordariomycetes</taxon>
        <taxon>Hypocreomycetidae</taxon>
        <taxon>Hypocreales</taxon>
        <taxon>Bionectriaceae</taxon>
        <taxon>Emericellopsis</taxon>
    </lineage>
</organism>
<dbReference type="GeneID" id="75827759"/>
<reference evidence="1" key="1">
    <citation type="journal article" date="2021" name="J Fungi (Basel)">
        <title>Genomic and Metabolomic Analyses of the Marine Fungus Emericellopsis cladophorae: Insights into Saltwater Adaptability Mechanisms and Its Biosynthetic Potential.</title>
        <authorList>
            <person name="Goncalves M.F.M."/>
            <person name="Hilario S."/>
            <person name="Van de Peer Y."/>
            <person name="Esteves A.C."/>
            <person name="Alves A."/>
        </authorList>
    </citation>
    <scope>NUCLEOTIDE SEQUENCE</scope>
    <source>
        <strain evidence="1">MUM 19.33</strain>
    </source>
</reference>